<gene>
    <name evidence="1" type="ORF">POM88_037315</name>
</gene>
<dbReference type="AlphaFoldDB" id="A0AAD8MGI6"/>
<accession>A0AAD8MGI6</accession>
<name>A0AAD8MGI6_9APIA</name>
<reference evidence="1" key="2">
    <citation type="submission" date="2023-05" db="EMBL/GenBank/DDBJ databases">
        <authorList>
            <person name="Schelkunov M.I."/>
        </authorList>
    </citation>
    <scope>NUCLEOTIDE SEQUENCE</scope>
    <source>
        <strain evidence="1">Hsosn_3</strain>
        <tissue evidence="1">Leaf</tissue>
    </source>
</reference>
<evidence type="ECO:0000313" key="2">
    <source>
        <dbReference type="Proteomes" id="UP001237642"/>
    </source>
</evidence>
<protein>
    <submittedName>
        <fullName evidence="1">Uncharacterized protein</fullName>
    </submittedName>
</protein>
<keyword evidence="2" id="KW-1185">Reference proteome</keyword>
<organism evidence="1 2">
    <name type="scientific">Heracleum sosnowskyi</name>
    <dbReference type="NCBI Taxonomy" id="360622"/>
    <lineage>
        <taxon>Eukaryota</taxon>
        <taxon>Viridiplantae</taxon>
        <taxon>Streptophyta</taxon>
        <taxon>Embryophyta</taxon>
        <taxon>Tracheophyta</taxon>
        <taxon>Spermatophyta</taxon>
        <taxon>Magnoliopsida</taxon>
        <taxon>eudicotyledons</taxon>
        <taxon>Gunneridae</taxon>
        <taxon>Pentapetalae</taxon>
        <taxon>asterids</taxon>
        <taxon>campanulids</taxon>
        <taxon>Apiales</taxon>
        <taxon>Apiaceae</taxon>
        <taxon>Apioideae</taxon>
        <taxon>apioid superclade</taxon>
        <taxon>Tordylieae</taxon>
        <taxon>Tordyliinae</taxon>
        <taxon>Heracleum</taxon>
    </lineage>
</organism>
<dbReference type="EMBL" id="JAUIZM010000008">
    <property type="protein sequence ID" value="KAK1371223.1"/>
    <property type="molecule type" value="Genomic_DNA"/>
</dbReference>
<evidence type="ECO:0000313" key="1">
    <source>
        <dbReference type="EMBL" id="KAK1371223.1"/>
    </source>
</evidence>
<dbReference type="Proteomes" id="UP001237642">
    <property type="component" value="Unassembled WGS sequence"/>
</dbReference>
<comment type="caution">
    <text evidence="1">The sequence shown here is derived from an EMBL/GenBank/DDBJ whole genome shotgun (WGS) entry which is preliminary data.</text>
</comment>
<reference evidence="1" key="1">
    <citation type="submission" date="2023-02" db="EMBL/GenBank/DDBJ databases">
        <title>Genome of toxic invasive species Heracleum sosnowskyi carries increased number of genes despite the absence of recent whole-genome duplications.</title>
        <authorList>
            <person name="Schelkunov M."/>
            <person name="Shtratnikova V."/>
            <person name="Makarenko M."/>
            <person name="Klepikova A."/>
            <person name="Omelchenko D."/>
            <person name="Novikova G."/>
            <person name="Obukhova E."/>
            <person name="Bogdanov V."/>
            <person name="Penin A."/>
            <person name="Logacheva M."/>
        </authorList>
    </citation>
    <scope>NUCLEOTIDE SEQUENCE</scope>
    <source>
        <strain evidence="1">Hsosn_3</strain>
        <tissue evidence="1">Leaf</tissue>
    </source>
</reference>
<sequence length="113" mass="13159">MPIPLFLKSQWQEKRVIFCSRQKQVVMASGLAYFDPDYENLSSRINPPRVSVDNTSCKNYTLVQDNYSMAYVHSRCKKLTKLIITLSIHDQANVHENKTSTERPILYPSDRIH</sequence>
<proteinExistence type="predicted"/>